<dbReference type="AlphaFoldDB" id="A0A5J4WF96"/>
<name>A0A5J4WF96_9EUKA</name>
<evidence type="ECO:0000256" key="1">
    <source>
        <dbReference type="SAM" id="MobiDB-lite"/>
    </source>
</evidence>
<accession>A0A5J4WF96</accession>
<proteinExistence type="predicted"/>
<protein>
    <submittedName>
        <fullName evidence="2">Uncharacterized protein</fullName>
    </submittedName>
</protein>
<organism evidence="2 3">
    <name type="scientific">Streblomastix strix</name>
    <dbReference type="NCBI Taxonomy" id="222440"/>
    <lineage>
        <taxon>Eukaryota</taxon>
        <taxon>Metamonada</taxon>
        <taxon>Preaxostyla</taxon>
        <taxon>Oxymonadida</taxon>
        <taxon>Streblomastigidae</taxon>
        <taxon>Streblomastix</taxon>
    </lineage>
</organism>
<feature type="compositionally biased region" description="Basic and acidic residues" evidence="1">
    <location>
        <begin position="237"/>
        <end position="250"/>
    </location>
</feature>
<evidence type="ECO:0000313" key="2">
    <source>
        <dbReference type="EMBL" id="KAA6393009.1"/>
    </source>
</evidence>
<evidence type="ECO:0000313" key="3">
    <source>
        <dbReference type="Proteomes" id="UP000324800"/>
    </source>
</evidence>
<feature type="region of interest" description="Disordered" evidence="1">
    <location>
        <begin position="233"/>
        <end position="259"/>
    </location>
</feature>
<dbReference type="EMBL" id="SNRW01002366">
    <property type="protein sequence ID" value="KAA6393009.1"/>
    <property type="molecule type" value="Genomic_DNA"/>
</dbReference>
<reference evidence="2 3" key="1">
    <citation type="submission" date="2019-03" db="EMBL/GenBank/DDBJ databases">
        <title>Single cell metagenomics reveals metabolic interactions within the superorganism composed of flagellate Streblomastix strix and complex community of Bacteroidetes bacteria on its surface.</title>
        <authorList>
            <person name="Treitli S.C."/>
            <person name="Kolisko M."/>
            <person name="Husnik F."/>
            <person name="Keeling P."/>
            <person name="Hampl V."/>
        </authorList>
    </citation>
    <scope>NUCLEOTIDE SEQUENCE [LARGE SCALE GENOMIC DNA]</scope>
    <source>
        <strain evidence="2">ST1C</strain>
    </source>
</reference>
<dbReference type="Proteomes" id="UP000324800">
    <property type="component" value="Unassembled WGS sequence"/>
</dbReference>
<sequence>MKNENEKEQTDDPSEISDQLQHNYSRHRVWLLLNKHIPQRAYGGGISIEAEQEEEKMQFGLNIVRQGKYRPYIGRIMKQNQQIITSQENEGKFVLMKLEEEIISNQRIDTNEQQTNDLIDGFYTIIISLKETPRKVKDDLHFSLFIYSTIDQYDPLEVEIEHIPLIHPNQCPLISGSLVTKPLFLFGHNRTMSKYVVDKYTPIENNTEQQPVYSNNLSKVSFITSNILNTTISSDELQQKEQNQSERYKDEDGDDDYDMDRGAQIRKLEEEDLEVGRKLIGKHRVVVVKQTSVNRLEGQNNQIRGIRLDKEMLPYFDMQQEILNVFKASTQLIFSPQYLYIFSKSAYSESESSD</sequence>
<gene>
    <name evidence="2" type="ORF">EZS28_011467</name>
</gene>
<comment type="caution">
    <text evidence="2">The sequence shown here is derived from an EMBL/GenBank/DDBJ whole genome shotgun (WGS) entry which is preliminary data.</text>
</comment>